<keyword evidence="1" id="KW-1133">Transmembrane helix</keyword>
<comment type="caution">
    <text evidence="2">The sequence shown here is derived from an EMBL/GenBank/DDBJ whole genome shotgun (WGS) entry which is preliminary data.</text>
</comment>
<evidence type="ECO:0000313" key="3">
    <source>
        <dbReference type="Proteomes" id="UP001496720"/>
    </source>
</evidence>
<sequence length="107" mass="11806">MRSTGFLRRMTPGWKRLVTRIIEAAAARNDRPPTVVQAFAARRPVVLALCASTPIGVLMALAARSRLGTVRGALFVLANWVLVACVFALVGYAERFRQRRTRGPRGE</sequence>
<name>A0ABV1T0U1_9ACTN</name>
<gene>
    <name evidence="2" type="ORF">ABT188_24185</name>
</gene>
<evidence type="ECO:0000313" key="2">
    <source>
        <dbReference type="EMBL" id="MER6167608.1"/>
    </source>
</evidence>
<dbReference type="Proteomes" id="UP001496720">
    <property type="component" value="Unassembled WGS sequence"/>
</dbReference>
<feature type="transmembrane region" description="Helical" evidence="1">
    <location>
        <begin position="69"/>
        <end position="92"/>
    </location>
</feature>
<proteinExistence type="predicted"/>
<organism evidence="2 3">
    <name type="scientific">Streptomyces violaceorubidus</name>
    <dbReference type="NCBI Taxonomy" id="284042"/>
    <lineage>
        <taxon>Bacteria</taxon>
        <taxon>Bacillati</taxon>
        <taxon>Actinomycetota</taxon>
        <taxon>Actinomycetes</taxon>
        <taxon>Kitasatosporales</taxon>
        <taxon>Streptomycetaceae</taxon>
        <taxon>Streptomyces</taxon>
    </lineage>
</organism>
<dbReference type="RefSeq" id="WP_352149055.1">
    <property type="nucleotide sequence ID" value="NZ_JBEOZY010000028.1"/>
</dbReference>
<protein>
    <recommendedName>
        <fullName evidence="4">Integral membrane protein</fullName>
    </recommendedName>
</protein>
<keyword evidence="1" id="KW-0472">Membrane</keyword>
<feature type="transmembrane region" description="Helical" evidence="1">
    <location>
        <begin position="45"/>
        <end position="63"/>
    </location>
</feature>
<keyword evidence="1" id="KW-0812">Transmembrane</keyword>
<reference evidence="2 3" key="1">
    <citation type="submission" date="2024-06" db="EMBL/GenBank/DDBJ databases">
        <title>The Natural Products Discovery Center: Release of the First 8490 Sequenced Strains for Exploring Actinobacteria Biosynthetic Diversity.</title>
        <authorList>
            <person name="Kalkreuter E."/>
            <person name="Kautsar S.A."/>
            <person name="Yang D."/>
            <person name="Bader C.D."/>
            <person name="Teijaro C.N."/>
            <person name="Fluegel L."/>
            <person name="Davis C.M."/>
            <person name="Simpson J.R."/>
            <person name="Lauterbach L."/>
            <person name="Steele A.D."/>
            <person name="Gui C."/>
            <person name="Meng S."/>
            <person name="Li G."/>
            <person name="Viehrig K."/>
            <person name="Ye F."/>
            <person name="Su P."/>
            <person name="Kiefer A.F."/>
            <person name="Nichols A."/>
            <person name="Cepeda A.J."/>
            <person name="Yan W."/>
            <person name="Fan B."/>
            <person name="Jiang Y."/>
            <person name="Adhikari A."/>
            <person name="Zheng C.-J."/>
            <person name="Schuster L."/>
            <person name="Cowan T.M."/>
            <person name="Smanski M.J."/>
            <person name="Chevrette M.G."/>
            <person name="De Carvalho L.P.S."/>
            <person name="Shen B."/>
        </authorList>
    </citation>
    <scope>NUCLEOTIDE SEQUENCE [LARGE SCALE GENOMIC DNA]</scope>
    <source>
        <strain evidence="2 3">NPDC001615</strain>
    </source>
</reference>
<evidence type="ECO:0000256" key="1">
    <source>
        <dbReference type="SAM" id="Phobius"/>
    </source>
</evidence>
<evidence type="ECO:0008006" key="4">
    <source>
        <dbReference type="Google" id="ProtNLM"/>
    </source>
</evidence>
<accession>A0ABV1T0U1</accession>
<keyword evidence="3" id="KW-1185">Reference proteome</keyword>
<dbReference type="EMBL" id="JBEOZY010000028">
    <property type="protein sequence ID" value="MER6167608.1"/>
    <property type="molecule type" value="Genomic_DNA"/>
</dbReference>